<comment type="similarity">
    <text evidence="1">Belongs to the ABC transporter superfamily.</text>
</comment>
<dbReference type="InterPro" id="IPR003439">
    <property type="entry name" value="ABC_transporter-like_ATP-bd"/>
</dbReference>
<feature type="domain" description="ABC transporter" evidence="5">
    <location>
        <begin position="9"/>
        <end position="259"/>
    </location>
</feature>
<dbReference type="NCBIfam" id="TIGR01727">
    <property type="entry name" value="oligo_HPY"/>
    <property type="match status" value="1"/>
</dbReference>
<dbReference type="AlphaFoldDB" id="A0A3B1CV89"/>
<dbReference type="FunFam" id="3.40.50.300:FF:000016">
    <property type="entry name" value="Oligopeptide ABC transporter ATP-binding component"/>
    <property type="match status" value="1"/>
</dbReference>
<dbReference type="NCBIfam" id="NF008453">
    <property type="entry name" value="PRK11308.1"/>
    <property type="match status" value="1"/>
</dbReference>
<protein>
    <submittedName>
        <fullName evidence="6">Oligopeptide transport ATP-binding protein OppF (TC 3.A.1.5.1)</fullName>
    </submittedName>
</protein>
<dbReference type="EMBL" id="UOGG01000110">
    <property type="protein sequence ID" value="VAX30411.1"/>
    <property type="molecule type" value="Genomic_DNA"/>
</dbReference>
<evidence type="ECO:0000259" key="5">
    <source>
        <dbReference type="PROSITE" id="PS50893"/>
    </source>
</evidence>
<dbReference type="InterPro" id="IPR013563">
    <property type="entry name" value="Oligopep_ABC_C"/>
</dbReference>
<evidence type="ECO:0000256" key="3">
    <source>
        <dbReference type="ARBA" id="ARBA00022741"/>
    </source>
</evidence>
<keyword evidence="3" id="KW-0547">Nucleotide-binding</keyword>
<dbReference type="InterPro" id="IPR050319">
    <property type="entry name" value="ABC_transp_ATP-bind"/>
</dbReference>
<dbReference type="Pfam" id="PF00005">
    <property type="entry name" value="ABC_tran"/>
    <property type="match status" value="1"/>
</dbReference>
<name>A0A3B1CV89_9ZZZZ</name>
<dbReference type="Pfam" id="PF08352">
    <property type="entry name" value="oligo_HPY"/>
    <property type="match status" value="1"/>
</dbReference>
<reference evidence="6" key="1">
    <citation type="submission" date="2018-06" db="EMBL/GenBank/DDBJ databases">
        <authorList>
            <person name="Zhirakovskaya E."/>
        </authorList>
    </citation>
    <scope>NUCLEOTIDE SEQUENCE</scope>
</reference>
<dbReference type="InterPro" id="IPR017871">
    <property type="entry name" value="ABC_transporter-like_CS"/>
</dbReference>
<proteinExistence type="inferred from homology"/>
<evidence type="ECO:0000256" key="1">
    <source>
        <dbReference type="ARBA" id="ARBA00005417"/>
    </source>
</evidence>
<dbReference type="PANTHER" id="PTHR43776:SF7">
    <property type="entry name" value="D,D-DIPEPTIDE TRANSPORT ATP-BINDING PROTEIN DDPF-RELATED"/>
    <property type="match status" value="1"/>
</dbReference>
<gene>
    <name evidence="6" type="ORF">MNBD_NITROSPINAE05-1421</name>
</gene>
<organism evidence="6">
    <name type="scientific">hydrothermal vent metagenome</name>
    <dbReference type="NCBI Taxonomy" id="652676"/>
    <lineage>
        <taxon>unclassified sequences</taxon>
        <taxon>metagenomes</taxon>
        <taxon>ecological metagenomes</taxon>
    </lineage>
</organism>
<sequence>MTSPDPYLLEVRQLKKHFSVGGGFLGKPKLNVRAVDGISFNLKPGETLGLVGESGCGKSTAARAILRLVEPTSGDVFYRGKNLADLSQSEMRALRQEMQIIFQDPSASLNPRRRIENILEEPFIIHNSAGKTERKERVAQLLKKVGLTPEHASRYPHEFSGGQLQRIAIARAIALSPRLIVADEPVSSLDVSIQAQVINLMQDLKETMNISYLFISHDMAIVEHFSDRVAVMYLGKIVEMATSEKLYRDPCHPYTQALLSVIPRLNSGHKKQPPLIKGDIPSPANPPGGCAFHPRCPIKEKQCETTVPELKKVEPGHWVACLLRES</sequence>
<dbReference type="InterPro" id="IPR027417">
    <property type="entry name" value="P-loop_NTPase"/>
</dbReference>
<keyword evidence="4 6" id="KW-0067">ATP-binding</keyword>
<evidence type="ECO:0000313" key="6">
    <source>
        <dbReference type="EMBL" id="VAX30411.1"/>
    </source>
</evidence>
<dbReference type="InterPro" id="IPR003593">
    <property type="entry name" value="AAA+_ATPase"/>
</dbReference>
<dbReference type="SMART" id="SM00382">
    <property type="entry name" value="AAA"/>
    <property type="match status" value="1"/>
</dbReference>
<dbReference type="GO" id="GO:0016887">
    <property type="term" value="F:ATP hydrolysis activity"/>
    <property type="evidence" value="ECO:0007669"/>
    <property type="project" value="InterPro"/>
</dbReference>
<dbReference type="SUPFAM" id="SSF52540">
    <property type="entry name" value="P-loop containing nucleoside triphosphate hydrolases"/>
    <property type="match status" value="1"/>
</dbReference>
<dbReference type="GO" id="GO:0015833">
    <property type="term" value="P:peptide transport"/>
    <property type="evidence" value="ECO:0007669"/>
    <property type="project" value="InterPro"/>
</dbReference>
<dbReference type="GO" id="GO:0055085">
    <property type="term" value="P:transmembrane transport"/>
    <property type="evidence" value="ECO:0007669"/>
    <property type="project" value="UniProtKB-ARBA"/>
</dbReference>
<evidence type="ECO:0000256" key="4">
    <source>
        <dbReference type="ARBA" id="ARBA00022840"/>
    </source>
</evidence>
<dbReference type="GO" id="GO:0005524">
    <property type="term" value="F:ATP binding"/>
    <property type="evidence" value="ECO:0007669"/>
    <property type="project" value="UniProtKB-KW"/>
</dbReference>
<dbReference type="Gene3D" id="3.40.50.300">
    <property type="entry name" value="P-loop containing nucleotide triphosphate hydrolases"/>
    <property type="match status" value="1"/>
</dbReference>
<dbReference type="PROSITE" id="PS00211">
    <property type="entry name" value="ABC_TRANSPORTER_1"/>
    <property type="match status" value="1"/>
</dbReference>
<dbReference type="CDD" id="cd03257">
    <property type="entry name" value="ABC_NikE_OppD_transporters"/>
    <property type="match status" value="1"/>
</dbReference>
<accession>A0A3B1CV89</accession>
<keyword evidence="2" id="KW-0813">Transport</keyword>
<dbReference type="PROSITE" id="PS50893">
    <property type="entry name" value="ABC_TRANSPORTER_2"/>
    <property type="match status" value="1"/>
</dbReference>
<dbReference type="PANTHER" id="PTHR43776">
    <property type="entry name" value="TRANSPORT ATP-BINDING PROTEIN"/>
    <property type="match status" value="1"/>
</dbReference>
<evidence type="ECO:0000256" key="2">
    <source>
        <dbReference type="ARBA" id="ARBA00022448"/>
    </source>
</evidence>